<dbReference type="EMBL" id="CP071491">
    <property type="protein sequence ID" value="QSX17607.1"/>
    <property type="molecule type" value="Genomic_DNA"/>
</dbReference>
<dbReference type="OrthoDB" id="5296662at2"/>
<dbReference type="AlphaFoldDB" id="A0A084EXP1"/>
<gene>
    <name evidence="2" type="ORF">J1G54_03470</name>
</gene>
<organism evidence="2 3">
    <name type="scientific">Glaesserella parasuis</name>
    <name type="common">Haemophilus parasuis</name>
    <dbReference type="NCBI Taxonomy" id="738"/>
    <lineage>
        <taxon>Bacteria</taxon>
        <taxon>Pseudomonadati</taxon>
        <taxon>Pseudomonadota</taxon>
        <taxon>Gammaproteobacteria</taxon>
        <taxon>Pasteurellales</taxon>
        <taxon>Pasteurellaceae</taxon>
        <taxon>Glaesserella</taxon>
    </lineage>
</organism>
<evidence type="ECO:0000313" key="2">
    <source>
        <dbReference type="EMBL" id="QSX17607.1"/>
    </source>
</evidence>
<sequence>MLFKKANAPVVNHAFSLVEILLSLFLGCIILWSLSSFYSDSYRNQIKQRELLNLQKHTHQLLEYFQQHIQHFNYQGQNRKETNYHLFENNHKRYSLNNPNCLMFFYDLSSDGCVGNRNKKQSCETNGVNNTKDVSQEFFGFKFEKKAIFIYEDSQIQFCYQADCEKILTNCQKGNWRKMSDMSDYNVENLSFEWLEQNRLLKIELALSSSKDNQLRYKATAYSYLLNGSDK</sequence>
<dbReference type="RefSeq" id="WP_021117911.1">
    <property type="nucleotide sequence ID" value="NZ_CBCRUP010000018.1"/>
</dbReference>
<dbReference type="InterPro" id="IPR016419">
    <property type="entry name" value="Prepilin_Pept-dep_B_prd"/>
</dbReference>
<name>A0A084EXP1_GLAPU</name>
<dbReference type="Proteomes" id="UP000662736">
    <property type="component" value="Chromosome"/>
</dbReference>
<evidence type="ECO:0000313" key="3">
    <source>
        <dbReference type="Proteomes" id="UP000662736"/>
    </source>
</evidence>
<reference evidence="2" key="1">
    <citation type="submission" date="2021-03" db="EMBL/GenBank/DDBJ databases">
        <title>Characterization of a novel Integrative Conjugative Element in Glaesserella parasuis.</title>
        <authorList>
            <person name="Hu G."/>
            <person name="Sun H."/>
        </authorList>
    </citation>
    <scope>NUCLEOTIDE SEQUENCE</scope>
    <source>
        <strain evidence="2">GHP1807</strain>
    </source>
</reference>
<keyword evidence="1" id="KW-0472">Membrane</keyword>
<dbReference type="PIRSF" id="PIRSF004525">
    <property type="entry name" value="Pilin_peptidase-dep_B_prd"/>
    <property type="match status" value="1"/>
</dbReference>
<evidence type="ECO:0000256" key="1">
    <source>
        <dbReference type="SAM" id="Phobius"/>
    </source>
</evidence>
<keyword evidence="1" id="KW-0812">Transmembrane</keyword>
<feature type="transmembrane region" description="Helical" evidence="1">
    <location>
        <begin position="20"/>
        <end position="39"/>
    </location>
</feature>
<accession>A0A084EXP1</accession>
<proteinExistence type="predicted"/>
<protein>
    <submittedName>
        <fullName evidence="2">Uncharacterized protein</fullName>
    </submittedName>
</protein>
<keyword evidence="1" id="KW-1133">Transmembrane helix</keyword>